<organism evidence="2 3">
    <name type="scientific">Saguinus oedipus</name>
    <name type="common">Cotton-top tamarin</name>
    <name type="synonym">Oedipomidas oedipus</name>
    <dbReference type="NCBI Taxonomy" id="9490"/>
    <lineage>
        <taxon>Eukaryota</taxon>
        <taxon>Metazoa</taxon>
        <taxon>Chordata</taxon>
        <taxon>Craniata</taxon>
        <taxon>Vertebrata</taxon>
        <taxon>Euteleostomi</taxon>
        <taxon>Mammalia</taxon>
        <taxon>Eutheria</taxon>
        <taxon>Euarchontoglires</taxon>
        <taxon>Primates</taxon>
        <taxon>Haplorrhini</taxon>
        <taxon>Platyrrhini</taxon>
        <taxon>Cebidae</taxon>
        <taxon>Callitrichinae</taxon>
        <taxon>Saguinus</taxon>
    </lineage>
</organism>
<proteinExistence type="predicted"/>
<evidence type="ECO:0000313" key="3">
    <source>
        <dbReference type="Proteomes" id="UP001266305"/>
    </source>
</evidence>
<protein>
    <submittedName>
        <fullName evidence="2">Uncharacterized protein</fullName>
    </submittedName>
</protein>
<evidence type="ECO:0000256" key="1">
    <source>
        <dbReference type="SAM" id="SignalP"/>
    </source>
</evidence>
<dbReference type="Proteomes" id="UP001266305">
    <property type="component" value="Unassembled WGS sequence"/>
</dbReference>
<name>A0ABQ9TCI4_SAGOE</name>
<sequence>MRPDLAVHFHLVLLAGSSDAAGLPCLAWAAPLRGGGELVSVSTLRELAPLGPLSSMGLLPPFSVVRFAFRSHGGVKTVEGVAAGERGETLIASLWLSLSSSVGGSMRGAMWVVGCHVPWVKVSSDLREVSWVVVRLQRAASSLLTESRGICRSTRWGRSATRLLWPALPRVVGVFHCDESSVLSIVWRSSLEGWVSGHLPARVLRRGWWQRQRCVCGDGFGLCGHTRITRWGVCQSPSGTRHVGLVLGVLPVLLWDPRWWGPGPMRGALWWCRGPVGSPSCVAVSCHDGVFPRCLTFLHKSSAGPWATASQSFLYELPYGPIRDLSRLCEPAVAACAAEPRAPPQGVRGSSGARRWPWMPHGVSMVLRRPRVVRLQVCVWLWSSAPEAWLYIFVVACHPFHAVHLSLSLPCPGSRFLPSVIFRSVSACPVFGPPLPGALRPLPEVSRVPMCGVSGVSRLACACARPCPVGPSRLAVVRSTSALRPPHHVSGVGNRVPGPSSCSGGCEEGILSPLTSRLWSGVRAVQIT</sequence>
<accession>A0ABQ9TCI4</accession>
<evidence type="ECO:0000313" key="2">
    <source>
        <dbReference type="EMBL" id="KAK2082467.1"/>
    </source>
</evidence>
<feature type="signal peptide" evidence="1">
    <location>
        <begin position="1"/>
        <end position="20"/>
    </location>
</feature>
<reference evidence="2 3" key="1">
    <citation type="submission" date="2023-05" db="EMBL/GenBank/DDBJ databases">
        <title>B98-5 Cell Line De Novo Hybrid Assembly: An Optical Mapping Approach.</title>
        <authorList>
            <person name="Kananen K."/>
            <person name="Auerbach J.A."/>
            <person name="Kautto E."/>
            <person name="Blachly J.S."/>
        </authorList>
    </citation>
    <scope>NUCLEOTIDE SEQUENCE [LARGE SCALE GENOMIC DNA]</scope>
    <source>
        <strain evidence="2">B95-8</strain>
        <tissue evidence="2">Cell line</tissue>
    </source>
</reference>
<feature type="non-terminal residue" evidence="2">
    <location>
        <position position="528"/>
    </location>
</feature>
<keyword evidence="1" id="KW-0732">Signal</keyword>
<feature type="chain" id="PRO_5045475747" evidence="1">
    <location>
        <begin position="21"/>
        <end position="528"/>
    </location>
</feature>
<dbReference type="EMBL" id="JASSZA010000034">
    <property type="protein sequence ID" value="KAK2082467.1"/>
    <property type="molecule type" value="Genomic_DNA"/>
</dbReference>
<comment type="caution">
    <text evidence="2">The sequence shown here is derived from an EMBL/GenBank/DDBJ whole genome shotgun (WGS) entry which is preliminary data.</text>
</comment>
<keyword evidence="3" id="KW-1185">Reference proteome</keyword>
<gene>
    <name evidence="2" type="ORF">P7K49_040602</name>
</gene>